<gene>
    <name evidence="3" type="ORF">OIDMADRAFT_133360</name>
</gene>
<evidence type="ECO:0000313" key="4">
    <source>
        <dbReference type="Proteomes" id="UP000054321"/>
    </source>
</evidence>
<dbReference type="PIRSF" id="PIRSF029171">
    <property type="entry name" value="Esterase_LipA"/>
    <property type="match status" value="1"/>
</dbReference>
<dbReference type="Gene3D" id="3.40.50.1820">
    <property type="entry name" value="alpha/beta hydrolase"/>
    <property type="match status" value="1"/>
</dbReference>
<name>A0A0C3GZA2_OIDMZ</name>
<dbReference type="InParanoid" id="A0A0C3GZA2"/>
<dbReference type="Proteomes" id="UP000054321">
    <property type="component" value="Unassembled WGS sequence"/>
</dbReference>
<dbReference type="OrthoDB" id="2373480at2759"/>
<dbReference type="SUPFAM" id="SSF53474">
    <property type="entry name" value="alpha/beta-Hydrolases"/>
    <property type="match status" value="1"/>
</dbReference>
<dbReference type="PANTHER" id="PTHR34853">
    <property type="match status" value="1"/>
</dbReference>
<dbReference type="HOGENOM" id="CLU_029538_5_2_1"/>
<keyword evidence="1" id="KW-0378">Hydrolase</keyword>
<organism evidence="3 4">
    <name type="scientific">Oidiodendron maius (strain Zn)</name>
    <dbReference type="NCBI Taxonomy" id="913774"/>
    <lineage>
        <taxon>Eukaryota</taxon>
        <taxon>Fungi</taxon>
        <taxon>Dikarya</taxon>
        <taxon>Ascomycota</taxon>
        <taxon>Pezizomycotina</taxon>
        <taxon>Leotiomycetes</taxon>
        <taxon>Leotiomycetes incertae sedis</taxon>
        <taxon>Myxotrichaceae</taxon>
        <taxon>Oidiodendron</taxon>
    </lineage>
</organism>
<evidence type="ECO:0008006" key="5">
    <source>
        <dbReference type="Google" id="ProtNLM"/>
    </source>
</evidence>
<proteinExistence type="inferred from homology"/>
<evidence type="ECO:0000256" key="2">
    <source>
        <dbReference type="PIRNR" id="PIRNR029171"/>
    </source>
</evidence>
<dbReference type="GO" id="GO:0004806">
    <property type="term" value="F:triacylglycerol lipase activity"/>
    <property type="evidence" value="ECO:0007669"/>
    <property type="project" value="UniProtKB-UniRule"/>
</dbReference>
<dbReference type="InterPro" id="IPR029058">
    <property type="entry name" value="AB_hydrolase_fold"/>
</dbReference>
<dbReference type="EMBL" id="KN832886">
    <property type="protein sequence ID" value="KIM95571.1"/>
    <property type="molecule type" value="Genomic_DNA"/>
</dbReference>
<dbReference type="PANTHER" id="PTHR34853:SF5">
    <property type="entry name" value="LIP-DOMAIN-CONTAINING PROTEIN-RELATED"/>
    <property type="match status" value="1"/>
</dbReference>
<reference evidence="4" key="2">
    <citation type="submission" date="2015-01" db="EMBL/GenBank/DDBJ databases">
        <title>Evolutionary Origins and Diversification of the Mycorrhizal Mutualists.</title>
        <authorList>
            <consortium name="DOE Joint Genome Institute"/>
            <consortium name="Mycorrhizal Genomics Consortium"/>
            <person name="Kohler A."/>
            <person name="Kuo A."/>
            <person name="Nagy L.G."/>
            <person name="Floudas D."/>
            <person name="Copeland A."/>
            <person name="Barry K.W."/>
            <person name="Cichocki N."/>
            <person name="Veneault-Fourrey C."/>
            <person name="LaButti K."/>
            <person name="Lindquist E.A."/>
            <person name="Lipzen A."/>
            <person name="Lundell T."/>
            <person name="Morin E."/>
            <person name="Murat C."/>
            <person name="Riley R."/>
            <person name="Ohm R."/>
            <person name="Sun H."/>
            <person name="Tunlid A."/>
            <person name="Henrissat B."/>
            <person name="Grigoriev I.V."/>
            <person name="Hibbett D.S."/>
            <person name="Martin F."/>
        </authorList>
    </citation>
    <scope>NUCLEOTIDE SEQUENCE [LARGE SCALE GENOMIC DNA]</scope>
    <source>
        <strain evidence="4">Zn</strain>
    </source>
</reference>
<evidence type="ECO:0000313" key="3">
    <source>
        <dbReference type="EMBL" id="KIM95571.1"/>
    </source>
</evidence>
<accession>A0A0C3GZA2</accession>
<dbReference type="Pfam" id="PF03583">
    <property type="entry name" value="LIP"/>
    <property type="match status" value="1"/>
</dbReference>
<dbReference type="AlphaFoldDB" id="A0A0C3GZA2"/>
<evidence type="ECO:0000256" key="1">
    <source>
        <dbReference type="ARBA" id="ARBA00022801"/>
    </source>
</evidence>
<keyword evidence="4" id="KW-1185">Reference proteome</keyword>
<reference evidence="3 4" key="1">
    <citation type="submission" date="2014-04" db="EMBL/GenBank/DDBJ databases">
        <authorList>
            <consortium name="DOE Joint Genome Institute"/>
            <person name="Kuo A."/>
            <person name="Martino E."/>
            <person name="Perotto S."/>
            <person name="Kohler A."/>
            <person name="Nagy L.G."/>
            <person name="Floudas D."/>
            <person name="Copeland A."/>
            <person name="Barry K.W."/>
            <person name="Cichocki N."/>
            <person name="Veneault-Fourrey C."/>
            <person name="LaButti K."/>
            <person name="Lindquist E.A."/>
            <person name="Lipzen A."/>
            <person name="Lundell T."/>
            <person name="Morin E."/>
            <person name="Murat C."/>
            <person name="Sun H."/>
            <person name="Tunlid A."/>
            <person name="Henrissat B."/>
            <person name="Grigoriev I.V."/>
            <person name="Hibbett D.S."/>
            <person name="Martin F."/>
            <person name="Nordberg H.P."/>
            <person name="Cantor M.N."/>
            <person name="Hua S.X."/>
        </authorList>
    </citation>
    <scope>NUCLEOTIDE SEQUENCE [LARGE SCALE GENOMIC DNA]</scope>
    <source>
        <strain evidence="3 4">Zn</strain>
    </source>
</reference>
<dbReference type="InterPro" id="IPR005152">
    <property type="entry name" value="Lipase_secreted"/>
</dbReference>
<dbReference type="Gene3D" id="1.10.260.130">
    <property type="match status" value="1"/>
</dbReference>
<sequence>MAPTREANTNLVVSAAAVPPLPPSRDPFYTAPIGYESAAPGAVLRVRTALGLAKGIANCSAAYNILYRTTDSNYKPSWAVTTLLIPHPMTENVTEGSTAVSPGSILLSYQVSYDSASVDMSPSYTFYNQSIVDPPIPMALGLGWFVNLPDYEGPLASFSAGVQSGHATIDSLRAVLGRGFGLNNNTKYALFGYSGGALASEWAAELQVQYAPELSIAGVAIGGLTPNGTSVLEAINNSPFMETAVNGLLGMASQDATFEQYLISQLKTSGTYNATTFLAARKQNTTIDQRVFADQNIFDYFISGNSFTQTPLVQSVINRDGIMGYHGVPAMPVFVYKAIHDEFSPVADTDALIERYCAMGANILYQRNTVGGHLAEYVNGEESAFAFLSAILDGSYAMKYQAMGCTIQNVTVAIDPSPQ</sequence>
<protein>
    <recommendedName>
        <fullName evidence="5">LIP-domain-containing protein</fullName>
    </recommendedName>
</protein>
<comment type="similarity">
    <text evidence="2">Belongs to the AB hydrolase superfamily. Lipase family.</text>
</comment>
<dbReference type="GO" id="GO:0016042">
    <property type="term" value="P:lipid catabolic process"/>
    <property type="evidence" value="ECO:0007669"/>
    <property type="project" value="UniProtKB-UniRule"/>
</dbReference>